<dbReference type="RefSeq" id="WP_147455274.1">
    <property type="nucleotide sequence ID" value="NZ_RBXO01000001.1"/>
</dbReference>
<dbReference type="AlphaFoldDB" id="A0A495W8A8"/>
<evidence type="ECO:0008006" key="5">
    <source>
        <dbReference type="Google" id="ProtNLM"/>
    </source>
</evidence>
<protein>
    <recommendedName>
        <fullName evidence="5">Peptidase inhibitor I9</fullName>
    </recommendedName>
</protein>
<proteinExistence type="predicted"/>
<keyword evidence="4" id="KW-1185">Reference proteome</keyword>
<reference evidence="3 4" key="1">
    <citation type="submission" date="2018-10" db="EMBL/GenBank/DDBJ databases">
        <title>Sequencing the genomes of 1000 actinobacteria strains.</title>
        <authorList>
            <person name="Klenk H.-P."/>
        </authorList>
    </citation>
    <scope>NUCLEOTIDE SEQUENCE [LARGE SCALE GENOMIC DNA]</scope>
    <source>
        <strain evidence="3 4">DSM 43800</strain>
    </source>
</reference>
<name>A0A495W8A8_9PSEU</name>
<sequence>MGRLATKWLCVAVCLCVPATGCAPKAETGTAPVGVATLPADQRTNSPQAVSRAPAPAQLSPHGKDVLVRARRDGVTRVVLVISTDTGATERTATALRELGAVVEAADASVGYLRASVALDDVQRAVAAEGVRQVDVEEPLSATDPTP</sequence>
<organism evidence="3 4">
    <name type="scientific">Saccharothrix australiensis</name>
    <dbReference type="NCBI Taxonomy" id="2072"/>
    <lineage>
        <taxon>Bacteria</taxon>
        <taxon>Bacillati</taxon>
        <taxon>Actinomycetota</taxon>
        <taxon>Actinomycetes</taxon>
        <taxon>Pseudonocardiales</taxon>
        <taxon>Pseudonocardiaceae</taxon>
        <taxon>Saccharothrix</taxon>
    </lineage>
</organism>
<dbReference type="OrthoDB" id="3697766at2"/>
<evidence type="ECO:0000256" key="1">
    <source>
        <dbReference type="SAM" id="MobiDB-lite"/>
    </source>
</evidence>
<evidence type="ECO:0000313" key="4">
    <source>
        <dbReference type="Proteomes" id="UP000282084"/>
    </source>
</evidence>
<dbReference type="Proteomes" id="UP000282084">
    <property type="component" value="Unassembled WGS sequence"/>
</dbReference>
<feature type="signal peptide" evidence="2">
    <location>
        <begin position="1"/>
        <end position="25"/>
    </location>
</feature>
<feature type="region of interest" description="Disordered" evidence="1">
    <location>
        <begin position="43"/>
        <end position="64"/>
    </location>
</feature>
<gene>
    <name evidence="3" type="ORF">C8E97_6087</name>
</gene>
<keyword evidence="2" id="KW-0732">Signal</keyword>
<accession>A0A495W8A8</accession>
<evidence type="ECO:0000313" key="3">
    <source>
        <dbReference type="EMBL" id="RKT57367.1"/>
    </source>
</evidence>
<dbReference type="EMBL" id="RBXO01000001">
    <property type="protein sequence ID" value="RKT57367.1"/>
    <property type="molecule type" value="Genomic_DNA"/>
</dbReference>
<comment type="caution">
    <text evidence="3">The sequence shown here is derived from an EMBL/GenBank/DDBJ whole genome shotgun (WGS) entry which is preliminary data.</text>
</comment>
<evidence type="ECO:0000256" key="2">
    <source>
        <dbReference type="SAM" id="SignalP"/>
    </source>
</evidence>
<feature type="chain" id="PRO_5039457620" description="Peptidase inhibitor I9" evidence="2">
    <location>
        <begin position="26"/>
        <end position="147"/>
    </location>
</feature>